<sequence length="46" mass="5338">MSTKIVYIIKQWLKQVYHLLLFPAPFSKVFIVVAEILFLQASTAIK</sequence>
<evidence type="ECO:0000313" key="2">
    <source>
        <dbReference type="EMBL" id="OKS86094.1"/>
    </source>
</evidence>
<evidence type="ECO:0000313" key="3">
    <source>
        <dbReference type="Proteomes" id="UP000186720"/>
    </source>
</evidence>
<evidence type="ECO:0000256" key="1">
    <source>
        <dbReference type="SAM" id="Phobius"/>
    </source>
</evidence>
<reference evidence="2 3" key="1">
    <citation type="submission" date="2016-11" db="EMBL/GenBank/DDBJ databases">
        <title>Whole Genome Sequencing of Mucilaginibacter polytrichastri RG4-7(T) isolated from the moss sample.</title>
        <authorList>
            <person name="Li Y."/>
        </authorList>
    </citation>
    <scope>NUCLEOTIDE SEQUENCE [LARGE SCALE GENOMIC DNA]</scope>
    <source>
        <strain evidence="2 3">RG4-7</strain>
    </source>
</reference>
<comment type="caution">
    <text evidence="2">The sequence shown here is derived from an EMBL/GenBank/DDBJ whole genome shotgun (WGS) entry which is preliminary data.</text>
</comment>
<dbReference type="EMBL" id="MPPL01000001">
    <property type="protein sequence ID" value="OKS86094.1"/>
    <property type="molecule type" value="Genomic_DNA"/>
</dbReference>
<name>A0A1Q5ZWD9_9SPHI</name>
<keyword evidence="1" id="KW-0472">Membrane</keyword>
<proteinExistence type="predicted"/>
<dbReference type="Proteomes" id="UP000186720">
    <property type="component" value="Unassembled WGS sequence"/>
</dbReference>
<feature type="transmembrane region" description="Helical" evidence="1">
    <location>
        <begin position="20"/>
        <end position="39"/>
    </location>
</feature>
<keyword evidence="1" id="KW-1133">Transmembrane helix</keyword>
<dbReference type="AlphaFoldDB" id="A0A1Q5ZWD9"/>
<organism evidence="2 3">
    <name type="scientific">Mucilaginibacter polytrichastri</name>
    <dbReference type="NCBI Taxonomy" id="1302689"/>
    <lineage>
        <taxon>Bacteria</taxon>
        <taxon>Pseudomonadati</taxon>
        <taxon>Bacteroidota</taxon>
        <taxon>Sphingobacteriia</taxon>
        <taxon>Sphingobacteriales</taxon>
        <taxon>Sphingobacteriaceae</taxon>
        <taxon>Mucilaginibacter</taxon>
    </lineage>
</organism>
<gene>
    <name evidence="2" type="ORF">RG47T_1544</name>
</gene>
<protein>
    <submittedName>
        <fullName evidence="2">Uncharacterized protein</fullName>
    </submittedName>
</protein>
<keyword evidence="1" id="KW-0812">Transmembrane</keyword>
<accession>A0A1Q5ZWD9</accession>
<keyword evidence="3" id="KW-1185">Reference proteome</keyword>